<dbReference type="AlphaFoldDB" id="A0A8H4BLH9"/>
<dbReference type="GO" id="GO:0003676">
    <property type="term" value="F:nucleic acid binding"/>
    <property type="evidence" value="ECO:0007669"/>
    <property type="project" value="InterPro"/>
</dbReference>
<sequence>MAIEIDDLFFIVHKRANHRNLFSNNSHSSSSSTSGQTAFTAASPMELGAINEYKPLSASVKDFRRASGLCMYCVEANHQVSSCPKKRKKAVGSLSTIVLPE</sequence>
<proteinExistence type="predicted"/>
<comment type="caution">
    <text evidence="1">The sequence shown here is derived from an EMBL/GenBank/DDBJ whole genome shotgun (WGS) entry which is preliminary data.</text>
</comment>
<dbReference type="SUPFAM" id="SSF57756">
    <property type="entry name" value="Retrovirus zinc finger-like domains"/>
    <property type="match status" value="1"/>
</dbReference>
<dbReference type="Proteomes" id="UP000469890">
    <property type="component" value="Unassembled WGS sequence"/>
</dbReference>
<dbReference type="InterPro" id="IPR036875">
    <property type="entry name" value="Znf_CCHC_sf"/>
</dbReference>
<dbReference type="GO" id="GO:0008270">
    <property type="term" value="F:zinc ion binding"/>
    <property type="evidence" value="ECO:0007669"/>
    <property type="project" value="InterPro"/>
</dbReference>
<evidence type="ECO:0000313" key="2">
    <source>
        <dbReference type="Proteomes" id="UP000469890"/>
    </source>
</evidence>
<gene>
    <name evidence="1" type="ORF">FB192DRAFT_1435484</name>
</gene>
<dbReference type="EMBL" id="JAAECE010000003">
    <property type="protein sequence ID" value="KAF1804294.1"/>
    <property type="molecule type" value="Genomic_DNA"/>
</dbReference>
<reference evidence="1 2" key="1">
    <citation type="submission" date="2019-09" db="EMBL/GenBank/DDBJ databases">
        <authorList>
            <consortium name="DOE Joint Genome Institute"/>
            <person name="Mondo S.J."/>
            <person name="Navarro-Mendoza M.I."/>
            <person name="Perez-Arques C."/>
            <person name="Panchal S."/>
            <person name="Nicolas F.E."/>
            <person name="Ganguly P."/>
            <person name="Pangilinan J."/>
            <person name="Grigoriev I."/>
            <person name="Heitman J."/>
            <person name="Sanya K."/>
            <person name="Garre V."/>
        </authorList>
    </citation>
    <scope>NUCLEOTIDE SEQUENCE [LARGE SCALE GENOMIC DNA]</scope>
    <source>
        <strain evidence="1 2">MU402</strain>
    </source>
</reference>
<protein>
    <submittedName>
        <fullName evidence="1">Uncharacterized protein</fullName>
    </submittedName>
</protein>
<organism evidence="1 2">
    <name type="scientific">Mucor circinelloides f. lusitanicus</name>
    <name type="common">Mucor racemosus var. lusitanicus</name>
    <dbReference type="NCBI Taxonomy" id="29924"/>
    <lineage>
        <taxon>Eukaryota</taxon>
        <taxon>Fungi</taxon>
        <taxon>Fungi incertae sedis</taxon>
        <taxon>Mucoromycota</taxon>
        <taxon>Mucoromycotina</taxon>
        <taxon>Mucoromycetes</taxon>
        <taxon>Mucorales</taxon>
        <taxon>Mucorineae</taxon>
        <taxon>Mucoraceae</taxon>
        <taxon>Mucor</taxon>
    </lineage>
</organism>
<accession>A0A8H4BLH9</accession>
<evidence type="ECO:0000313" key="1">
    <source>
        <dbReference type="EMBL" id="KAF1804294.1"/>
    </source>
</evidence>
<name>A0A8H4BLH9_MUCCL</name>